<dbReference type="InterPro" id="IPR036236">
    <property type="entry name" value="Znf_C2H2_sf"/>
</dbReference>
<feature type="domain" description="C2H2-type" evidence="7">
    <location>
        <begin position="83"/>
        <end position="111"/>
    </location>
</feature>
<keyword evidence="4" id="KW-0862">Zinc</keyword>
<evidence type="ECO:0000256" key="3">
    <source>
        <dbReference type="ARBA" id="ARBA00022771"/>
    </source>
</evidence>
<feature type="domain" description="C2H2-type" evidence="7">
    <location>
        <begin position="26"/>
        <end position="54"/>
    </location>
</feature>
<dbReference type="AlphaFoldDB" id="A0A3N4J157"/>
<evidence type="ECO:0000256" key="1">
    <source>
        <dbReference type="ARBA" id="ARBA00022723"/>
    </source>
</evidence>
<keyword evidence="3 5" id="KW-0863">Zinc-finger</keyword>
<dbReference type="SMART" id="SM00355">
    <property type="entry name" value="ZnF_C2H2"/>
    <property type="match status" value="5"/>
</dbReference>
<keyword evidence="9" id="KW-1185">Reference proteome</keyword>
<dbReference type="EMBL" id="ML120485">
    <property type="protein sequence ID" value="RPA91896.1"/>
    <property type="molecule type" value="Genomic_DNA"/>
</dbReference>
<accession>A0A3N4J157</accession>
<dbReference type="Proteomes" id="UP000276215">
    <property type="component" value="Unassembled WGS sequence"/>
</dbReference>
<evidence type="ECO:0000256" key="5">
    <source>
        <dbReference type="PROSITE-ProRule" id="PRU00042"/>
    </source>
</evidence>
<feature type="domain" description="C2H2-type" evidence="7">
    <location>
        <begin position="222"/>
        <end position="248"/>
    </location>
</feature>
<dbReference type="OrthoDB" id="6077919at2759"/>
<dbReference type="PANTHER" id="PTHR24379">
    <property type="entry name" value="KRAB AND ZINC FINGER DOMAIN-CONTAINING"/>
    <property type="match status" value="1"/>
</dbReference>
<dbReference type="PANTHER" id="PTHR24379:SF124">
    <property type="entry name" value="ZINC FINGER PROTEIN"/>
    <property type="match status" value="1"/>
</dbReference>
<organism evidence="8 9">
    <name type="scientific">Choiromyces venosus 120613-1</name>
    <dbReference type="NCBI Taxonomy" id="1336337"/>
    <lineage>
        <taxon>Eukaryota</taxon>
        <taxon>Fungi</taxon>
        <taxon>Dikarya</taxon>
        <taxon>Ascomycota</taxon>
        <taxon>Pezizomycotina</taxon>
        <taxon>Pezizomycetes</taxon>
        <taxon>Pezizales</taxon>
        <taxon>Tuberaceae</taxon>
        <taxon>Choiromyces</taxon>
    </lineage>
</organism>
<protein>
    <recommendedName>
        <fullName evidence="7">C2H2-type domain-containing protein</fullName>
    </recommendedName>
</protein>
<dbReference type="SUPFAM" id="SSF57667">
    <property type="entry name" value="beta-beta-alpha zinc fingers"/>
    <property type="match status" value="2"/>
</dbReference>
<dbReference type="STRING" id="1336337.A0A3N4J157"/>
<reference evidence="8 9" key="1">
    <citation type="journal article" date="2018" name="Nat. Ecol. Evol.">
        <title>Pezizomycetes genomes reveal the molecular basis of ectomycorrhizal truffle lifestyle.</title>
        <authorList>
            <person name="Murat C."/>
            <person name="Payen T."/>
            <person name="Noel B."/>
            <person name="Kuo A."/>
            <person name="Morin E."/>
            <person name="Chen J."/>
            <person name="Kohler A."/>
            <person name="Krizsan K."/>
            <person name="Balestrini R."/>
            <person name="Da Silva C."/>
            <person name="Montanini B."/>
            <person name="Hainaut M."/>
            <person name="Levati E."/>
            <person name="Barry K.W."/>
            <person name="Belfiori B."/>
            <person name="Cichocki N."/>
            <person name="Clum A."/>
            <person name="Dockter R.B."/>
            <person name="Fauchery L."/>
            <person name="Guy J."/>
            <person name="Iotti M."/>
            <person name="Le Tacon F."/>
            <person name="Lindquist E.A."/>
            <person name="Lipzen A."/>
            <person name="Malagnac F."/>
            <person name="Mello A."/>
            <person name="Molinier V."/>
            <person name="Miyauchi S."/>
            <person name="Poulain J."/>
            <person name="Riccioni C."/>
            <person name="Rubini A."/>
            <person name="Sitrit Y."/>
            <person name="Splivallo R."/>
            <person name="Traeger S."/>
            <person name="Wang M."/>
            <person name="Zifcakova L."/>
            <person name="Wipf D."/>
            <person name="Zambonelli A."/>
            <person name="Paolocci F."/>
            <person name="Nowrousian M."/>
            <person name="Ottonello S."/>
            <person name="Baldrian P."/>
            <person name="Spatafora J.W."/>
            <person name="Henrissat B."/>
            <person name="Nagy L.G."/>
            <person name="Aury J.M."/>
            <person name="Wincker P."/>
            <person name="Grigoriev I.V."/>
            <person name="Bonfante P."/>
            <person name="Martin F.M."/>
        </authorList>
    </citation>
    <scope>NUCLEOTIDE SEQUENCE [LARGE SCALE GENOMIC DNA]</scope>
    <source>
        <strain evidence="8 9">120613-1</strain>
    </source>
</reference>
<dbReference type="PROSITE" id="PS00028">
    <property type="entry name" value="ZINC_FINGER_C2H2_1"/>
    <property type="match status" value="2"/>
</dbReference>
<proteinExistence type="predicted"/>
<dbReference type="GO" id="GO:0008270">
    <property type="term" value="F:zinc ion binding"/>
    <property type="evidence" value="ECO:0007669"/>
    <property type="project" value="UniProtKB-KW"/>
</dbReference>
<evidence type="ECO:0000313" key="9">
    <source>
        <dbReference type="Proteomes" id="UP000276215"/>
    </source>
</evidence>
<dbReference type="InterPro" id="IPR013087">
    <property type="entry name" value="Znf_C2H2_type"/>
</dbReference>
<evidence type="ECO:0000256" key="6">
    <source>
        <dbReference type="SAM" id="MobiDB-lite"/>
    </source>
</evidence>
<dbReference type="Pfam" id="PF00096">
    <property type="entry name" value="zf-C2H2"/>
    <property type="match status" value="1"/>
</dbReference>
<evidence type="ECO:0000256" key="2">
    <source>
        <dbReference type="ARBA" id="ARBA00022737"/>
    </source>
</evidence>
<feature type="region of interest" description="Disordered" evidence="6">
    <location>
        <begin position="165"/>
        <end position="186"/>
    </location>
</feature>
<feature type="compositionally biased region" description="Polar residues" evidence="6">
    <location>
        <begin position="168"/>
        <end position="178"/>
    </location>
</feature>
<sequence length="309" mass="35017">MLKGEDGNVWTIQRGGLPNEPKDEDYSCEKCHEVFLNSGSLHRHLLRGSNEEVPTHFYCGRCQIDFGDKDELKAHIVTGFEHHWCKQCNREYQTPEEYALHRKQSHPPQEEHNCPGCDEPFSAIHRVVQHIEGGYCSGNITADHFQALRNTTTTHAWRACLPGRTKETPAQTGESSKTGAKVAKPVQKRHTTVIDYNLKAPEPIVFDEANRFKYWNEMVQSYVCPVRGCGKKFDRTNGLKMHMESNAHNPKVFRCPKCFTCFGTASAILQHAQSEACPVKQSPDLYAELIKLSTGGLMEAPKPTYRTGW</sequence>
<dbReference type="Gene3D" id="3.30.160.60">
    <property type="entry name" value="Classic Zinc Finger"/>
    <property type="match status" value="2"/>
</dbReference>
<keyword evidence="1" id="KW-0479">Metal-binding</keyword>
<name>A0A3N4J157_9PEZI</name>
<evidence type="ECO:0000313" key="8">
    <source>
        <dbReference type="EMBL" id="RPA91896.1"/>
    </source>
</evidence>
<keyword evidence="2" id="KW-0677">Repeat</keyword>
<evidence type="ECO:0000256" key="4">
    <source>
        <dbReference type="ARBA" id="ARBA00022833"/>
    </source>
</evidence>
<dbReference type="PROSITE" id="PS50157">
    <property type="entry name" value="ZINC_FINGER_C2H2_2"/>
    <property type="match status" value="3"/>
</dbReference>
<gene>
    <name evidence="8" type="ORF">L873DRAFT_1712094</name>
</gene>
<dbReference type="GO" id="GO:0000977">
    <property type="term" value="F:RNA polymerase II transcription regulatory region sequence-specific DNA binding"/>
    <property type="evidence" value="ECO:0007669"/>
    <property type="project" value="TreeGrafter"/>
</dbReference>
<dbReference type="GO" id="GO:0005634">
    <property type="term" value="C:nucleus"/>
    <property type="evidence" value="ECO:0007669"/>
    <property type="project" value="TreeGrafter"/>
</dbReference>
<dbReference type="GO" id="GO:0000981">
    <property type="term" value="F:DNA-binding transcription factor activity, RNA polymerase II-specific"/>
    <property type="evidence" value="ECO:0007669"/>
    <property type="project" value="TreeGrafter"/>
</dbReference>
<evidence type="ECO:0000259" key="7">
    <source>
        <dbReference type="PROSITE" id="PS50157"/>
    </source>
</evidence>